<comment type="caution">
    <text evidence="5">The sequence shown here is derived from an EMBL/GenBank/DDBJ whole genome shotgun (WGS) entry which is preliminary data.</text>
</comment>
<evidence type="ECO:0000313" key="6">
    <source>
        <dbReference type="Proteomes" id="UP001157353"/>
    </source>
</evidence>
<accession>A0ABQ6E3I1</accession>
<sequence>MPQNKKPKRPTLQNIADRIGITKMTVSRYMRDPESVSETTRKKIAAVSEELGYIQNRAPIMLSKSSSKVIGVLLPSLSNHVFSSFTQGIEVVTNAKGYEIIIAHFSYNEEIEERKIAFLLSYQVDGLILTSTRHTKRTLQMIKTAGVPVIEAMEIPEKPIDMAVGLDHAAAAYSAVNAMIEKGLKKIAYFGARLDYRTQLRMQGYDTAIDEAGLEKLHILTHKHTSFTLGNELLSRALSECPKLDGVFCTNDDIAIGTILSCKERGIKVPEQLSIIGYNALDIGRAITPQLTSVSTPRYQIGEKSAELLLSSIEGDREERNIYDLGFTITPGGTL</sequence>
<dbReference type="PANTHER" id="PTHR30146:SF2">
    <property type="entry name" value="HTH-TYPE TRANSCRIPTIONAL REGULATOR GNTR"/>
    <property type="match status" value="1"/>
</dbReference>
<evidence type="ECO:0000313" key="5">
    <source>
        <dbReference type="EMBL" id="GLS91763.1"/>
    </source>
</evidence>
<dbReference type="RefSeq" id="WP_284204876.1">
    <property type="nucleotide sequence ID" value="NZ_BSPQ01000015.1"/>
</dbReference>
<dbReference type="EMBL" id="BSPQ01000015">
    <property type="protein sequence ID" value="GLS91763.1"/>
    <property type="molecule type" value="Genomic_DNA"/>
</dbReference>
<dbReference type="InterPro" id="IPR028082">
    <property type="entry name" value="Peripla_BP_I"/>
</dbReference>
<dbReference type="Pfam" id="PF00532">
    <property type="entry name" value="Peripla_BP_1"/>
    <property type="match status" value="1"/>
</dbReference>
<name>A0ABQ6E3I1_9GAMM</name>
<dbReference type="InterPro" id="IPR001761">
    <property type="entry name" value="Peripla_BP/Lac1_sug-bd_dom"/>
</dbReference>
<proteinExistence type="predicted"/>
<evidence type="ECO:0000256" key="1">
    <source>
        <dbReference type="ARBA" id="ARBA00023015"/>
    </source>
</evidence>
<dbReference type="Proteomes" id="UP001157353">
    <property type="component" value="Unassembled WGS sequence"/>
</dbReference>
<dbReference type="InterPro" id="IPR000843">
    <property type="entry name" value="HTH_LacI"/>
</dbReference>
<gene>
    <name evidence="5" type="ORF">GCM10007916_28330</name>
</gene>
<reference evidence="6" key="1">
    <citation type="journal article" date="2019" name="Int. J. Syst. Evol. Microbiol.">
        <title>The Global Catalogue of Microorganisms (GCM) 10K type strain sequencing project: providing services to taxonomists for standard genome sequencing and annotation.</title>
        <authorList>
            <consortium name="The Broad Institute Genomics Platform"/>
            <consortium name="The Broad Institute Genome Sequencing Center for Infectious Disease"/>
            <person name="Wu L."/>
            <person name="Ma J."/>
        </authorList>
    </citation>
    <scope>NUCLEOTIDE SEQUENCE [LARGE SCALE GENOMIC DNA]</scope>
    <source>
        <strain evidence="6">NBRC 103166</strain>
    </source>
</reference>
<evidence type="ECO:0000256" key="2">
    <source>
        <dbReference type="ARBA" id="ARBA00023125"/>
    </source>
</evidence>
<dbReference type="Gene3D" id="3.40.50.2300">
    <property type="match status" value="2"/>
</dbReference>
<dbReference type="PANTHER" id="PTHR30146">
    <property type="entry name" value="LACI-RELATED TRANSCRIPTIONAL REPRESSOR"/>
    <property type="match status" value="1"/>
</dbReference>
<keyword evidence="6" id="KW-1185">Reference proteome</keyword>
<dbReference type="PROSITE" id="PS50932">
    <property type="entry name" value="HTH_LACI_2"/>
    <property type="match status" value="1"/>
</dbReference>
<evidence type="ECO:0000259" key="4">
    <source>
        <dbReference type="PROSITE" id="PS50932"/>
    </source>
</evidence>
<dbReference type="SMART" id="SM00354">
    <property type="entry name" value="HTH_LACI"/>
    <property type="match status" value="1"/>
</dbReference>
<protein>
    <submittedName>
        <fullName evidence="5">Transcriptional regulator</fullName>
    </submittedName>
</protein>
<keyword evidence="3" id="KW-0804">Transcription</keyword>
<dbReference type="SUPFAM" id="SSF47413">
    <property type="entry name" value="lambda repressor-like DNA-binding domains"/>
    <property type="match status" value="1"/>
</dbReference>
<dbReference type="CDD" id="cd01575">
    <property type="entry name" value="PBP1_GntR"/>
    <property type="match status" value="1"/>
</dbReference>
<organism evidence="5 6">
    <name type="scientific">Psychromonas marina</name>
    <dbReference type="NCBI Taxonomy" id="88364"/>
    <lineage>
        <taxon>Bacteria</taxon>
        <taxon>Pseudomonadati</taxon>
        <taxon>Pseudomonadota</taxon>
        <taxon>Gammaproteobacteria</taxon>
        <taxon>Alteromonadales</taxon>
        <taxon>Psychromonadaceae</taxon>
        <taxon>Psychromonas</taxon>
    </lineage>
</organism>
<keyword evidence="1" id="KW-0805">Transcription regulation</keyword>
<dbReference type="CDD" id="cd01392">
    <property type="entry name" value="HTH_LacI"/>
    <property type="match status" value="1"/>
</dbReference>
<dbReference type="Gene3D" id="1.10.260.40">
    <property type="entry name" value="lambda repressor-like DNA-binding domains"/>
    <property type="match status" value="1"/>
</dbReference>
<evidence type="ECO:0000256" key="3">
    <source>
        <dbReference type="ARBA" id="ARBA00023163"/>
    </source>
</evidence>
<dbReference type="SUPFAM" id="SSF53822">
    <property type="entry name" value="Periplasmic binding protein-like I"/>
    <property type="match status" value="1"/>
</dbReference>
<keyword evidence="2" id="KW-0238">DNA-binding</keyword>
<dbReference type="Pfam" id="PF00356">
    <property type="entry name" value="LacI"/>
    <property type="match status" value="1"/>
</dbReference>
<feature type="domain" description="HTH lacI-type" evidence="4">
    <location>
        <begin position="10"/>
        <end position="64"/>
    </location>
</feature>
<dbReference type="InterPro" id="IPR010982">
    <property type="entry name" value="Lambda_DNA-bd_dom_sf"/>
</dbReference>